<dbReference type="EMBL" id="JACIJC010000003">
    <property type="protein sequence ID" value="MBB5685874.1"/>
    <property type="molecule type" value="Genomic_DNA"/>
</dbReference>
<evidence type="ECO:0000313" key="3">
    <source>
        <dbReference type="EMBL" id="MBB5685874.1"/>
    </source>
</evidence>
<evidence type="ECO:0000256" key="1">
    <source>
        <dbReference type="ARBA" id="ARBA00006484"/>
    </source>
</evidence>
<dbReference type="AlphaFoldDB" id="A0A7W9AHR2"/>
<dbReference type="Pfam" id="PF13561">
    <property type="entry name" value="adh_short_C2"/>
    <property type="match status" value="1"/>
</dbReference>
<keyword evidence="3" id="KW-0560">Oxidoreductase</keyword>
<keyword evidence="4" id="KW-1185">Reference proteome</keyword>
<sequence>MANATRLQGKACVVTGGSAGIGLAIVRRLIDEGAQVLFCGQNDESGAEAERGLDSADAHFMRADVGEEADVAALIAAAVERFGKLDILVNNAAKAAVDLIPDLSTEDWRRSTAVNLDSVFFTSRAAIPHMRANGGGSIVNIASISGLAGDGAYPSYCAQKGAVINLTRAMAVYHARENIRINALCPGFIETPATDAFKAVPGLLEDWFASIPAQRPGRPEEMAAIVAFLASDDASYVHGTIMVADGGVTASTGQPTQVPLG</sequence>
<dbReference type="Gene3D" id="3.40.50.720">
    <property type="entry name" value="NAD(P)-binding Rossmann-like Domain"/>
    <property type="match status" value="1"/>
</dbReference>
<comment type="caution">
    <text evidence="3">The sequence shown here is derived from an EMBL/GenBank/DDBJ whole genome shotgun (WGS) entry which is preliminary data.</text>
</comment>
<evidence type="ECO:0000256" key="2">
    <source>
        <dbReference type="ARBA" id="ARBA00051383"/>
    </source>
</evidence>
<dbReference type="NCBIfam" id="NF005559">
    <property type="entry name" value="PRK07231.1"/>
    <property type="match status" value="1"/>
</dbReference>
<dbReference type="CDD" id="cd05233">
    <property type="entry name" value="SDR_c"/>
    <property type="match status" value="1"/>
</dbReference>
<reference evidence="3 4" key="1">
    <citation type="submission" date="2020-08" db="EMBL/GenBank/DDBJ databases">
        <title>Genomic Encyclopedia of Type Strains, Phase IV (KMG-IV): sequencing the most valuable type-strain genomes for metagenomic binning, comparative biology and taxonomic classification.</title>
        <authorList>
            <person name="Goeker M."/>
        </authorList>
    </citation>
    <scope>NUCLEOTIDE SEQUENCE [LARGE SCALE GENOMIC DNA]</scope>
    <source>
        <strain evidence="3 4">DSM 25079</strain>
    </source>
</reference>
<dbReference type="GO" id="GO:0052588">
    <property type="term" value="F:diacetyl reductase ((S)-acetoin forming) (NAD+) activity"/>
    <property type="evidence" value="ECO:0007669"/>
    <property type="project" value="UniProtKB-EC"/>
</dbReference>
<dbReference type="PANTHER" id="PTHR42760">
    <property type="entry name" value="SHORT-CHAIN DEHYDROGENASES/REDUCTASES FAMILY MEMBER"/>
    <property type="match status" value="1"/>
</dbReference>
<name>A0A7W9AHR2_9SPHN</name>
<dbReference type="InterPro" id="IPR002347">
    <property type="entry name" value="SDR_fam"/>
</dbReference>
<dbReference type="InterPro" id="IPR036291">
    <property type="entry name" value="NAD(P)-bd_dom_sf"/>
</dbReference>
<dbReference type="SUPFAM" id="SSF51735">
    <property type="entry name" value="NAD(P)-binding Rossmann-fold domains"/>
    <property type="match status" value="1"/>
</dbReference>
<dbReference type="RefSeq" id="WP_184017736.1">
    <property type="nucleotide sequence ID" value="NZ_JACIJC010000003.1"/>
</dbReference>
<proteinExistence type="inferred from homology"/>
<dbReference type="EC" id="1.1.1.-" evidence="3"/>
<evidence type="ECO:0000313" key="4">
    <source>
        <dbReference type="Proteomes" id="UP000549617"/>
    </source>
</evidence>
<protein>
    <submittedName>
        <fullName evidence="3">Meso-butanediol dehydrogenase/(S,S)-butanediol dehydrogenase/diacetyl reductase</fullName>
        <ecNumber evidence="3">1.1.1.-</ecNumber>
        <ecNumber evidence="3">1.1.1.304</ecNumber>
        <ecNumber evidence="3">1.1.1.76</ecNumber>
    </submittedName>
</protein>
<comment type="similarity">
    <text evidence="1">Belongs to the short-chain dehydrogenases/reductases (SDR) family.</text>
</comment>
<dbReference type="EC" id="1.1.1.76" evidence="3"/>
<dbReference type="FunFam" id="3.40.50.720:FF:000084">
    <property type="entry name" value="Short-chain dehydrogenase reductase"/>
    <property type="match status" value="1"/>
</dbReference>
<accession>A0A7W9AHR2</accession>
<dbReference type="PRINTS" id="PR00081">
    <property type="entry name" value="GDHRDH"/>
</dbReference>
<gene>
    <name evidence="3" type="ORF">FHS49_001890</name>
</gene>
<dbReference type="EC" id="1.1.1.304" evidence="3"/>
<dbReference type="PRINTS" id="PR00080">
    <property type="entry name" value="SDRFAMILY"/>
</dbReference>
<organism evidence="3 4">
    <name type="scientific">Sphingobium boeckii</name>
    <dbReference type="NCBI Taxonomy" id="1082345"/>
    <lineage>
        <taxon>Bacteria</taxon>
        <taxon>Pseudomonadati</taxon>
        <taxon>Pseudomonadota</taxon>
        <taxon>Alphaproteobacteria</taxon>
        <taxon>Sphingomonadales</taxon>
        <taxon>Sphingomonadaceae</taxon>
        <taxon>Sphingobium</taxon>
    </lineage>
</organism>
<dbReference type="GO" id="GO:0047512">
    <property type="term" value="F:(S,S)-butanediol dehydrogenase activity"/>
    <property type="evidence" value="ECO:0007669"/>
    <property type="project" value="UniProtKB-EC"/>
</dbReference>
<comment type="catalytic activity">
    <reaction evidence="2">
        <text>2,5-dichlorocyclohexa-2,5-dien-1,4-diol + NAD(+) = 2,5-dichlorohydroquinone + NADH + H(+)</text>
        <dbReference type="Rhea" id="RHEA:15741"/>
        <dbReference type="ChEBI" id="CHEBI:15378"/>
        <dbReference type="ChEBI" id="CHEBI:27545"/>
        <dbReference type="ChEBI" id="CHEBI:28975"/>
        <dbReference type="ChEBI" id="CHEBI:57540"/>
        <dbReference type="ChEBI" id="CHEBI:57945"/>
    </reaction>
</comment>
<dbReference type="Proteomes" id="UP000549617">
    <property type="component" value="Unassembled WGS sequence"/>
</dbReference>